<dbReference type="RefSeq" id="WP_066634691.1">
    <property type="nucleotide sequence ID" value="NZ_CP014989.1"/>
</dbReference>
<protein>
    <submittedName>
        <fullName evidence="3">Membrane glycoprotein</fullName>
    </submittedName>
</protein>
<reference evidence="3 4" key="1">
    <citation type="submission" date="2016-03" db="EMBL/GenBank/DDBJ databases">
        <title>Shallow-sea hydrothermal system.</title>
        <authorList>
            <person name="Tang K."/>
        </authorList>
    </citation>
    <scope>NUCLEOTIDE SEQUENCE [LARGE SCALE GENOMIC DNA]</scope>
    <source>
        <strain evidence="3 4">JLT9</strain>
    </source>
</reference>
<keyword evidence="4" id="KW-1185">Reference proteome</keyword>
<proteinExistence type="predicted"/>
<dbReference type="InterPro" id="IPR009078">
    <property type="entry name" value="Ferritin-like_SF"/>
</dbReference>
<evidence type="ECO:0000259" key="2">
    <source>
        <dbReference type="Pfam" id="PF14530"/>
    </source>
</evidence>
<dbReference type="EMBL" id="CP014989">
    <property type="protein sequence ID" value="ANS77411.1"/>
    <property type="molecule type" value="Genomic_DNA"/>
</dbReference>
<dbReference type="InterPro" id="IPR012347">
    <property type="entry name" value="Ferritin-like"/>
</dbReference>
<accession>A0A1B1N7L9</accession>
<gene>
    <name evidence="3" type="ORF">SGUI_0015</name>
</gene>
<dbReference type="InterPro" id="IPR029447">
    <property type="entry name" value="DUF4439"/>
</dbReference>
<evidence type="ECO:0000313" key="4">
    <source>
        <dbReference type="Proteomes" id="UP000092482"/>
    </source>
</evidence>
<organism evidence="3 4">
    <name type="scientific">Serinicoccus hydrothermalis</name>
    <dbReference type="NCBI Taxonomy" id="1758689"/>
    <lineage>
        <taxon>Bacteria</taxon>
        <taxon>Bacillati</taxon>
        <taxon>Actinomycetota</taxon>
        <taxon>Actinomycetes</taxon>
        <taxon>Micrococcales</taxon>
        <taxon>Ornithinimicrobiaceae</taxon>
        <taxon>Serinicoccus</taxon>
    </lineage>
</organism>
<name>A0A1B1N7L9_9MICO</name>
<dbReference type="STRING" id="1758689.SGUI_0015"/>
<feature type="region of interest" description="Disordered" evidence="1">
    <location>
        <begin position="29"/>
        <end position="50"/>
    </location>
</feature>
<sequence length="322" mass="33340">MPPAPVSRRTAVRVGAWAAVAGVLSGCSGDRLRTPWAPEPPEEQTGPDAPDLALVRAARDRVLTYRATLAQVQPAESSRDLLDELDEIWGLQAERLDALLSALGAGPADDAAAASGAAPADDAAVTSSGPLEALDLGRALRADREVMVADIAGSTSTNRAMLLSLSAQHLLSADRLGAGIDWPALVGPTGAAAVPVLASTRPAVFALEVVAARSGGEEREVYEDVLAPLRGVTRTLTTLAGDAAPVPPLGYDLPEPLADRSDRRELARSVVQDIAPAVLRVADRAGSAPDQVESVLRLTVEATAWSLRLGTQQGAFPGMDLP</sequence>
<dbReference type="Gene3D" id="1.20.1260.10">
    <property type="match status" value="1"/>
</dbReference>
<evidence type="ECO:0000313" key="3">
    <source>
        <dbReference type="EMBL" id="ANS77411.1"/>
    </source>
</evidence>
<evidence type="ECO:0000256" key="1">
    <source>
        <dbReference type="SAM" id="MobiDB-lite"/>
    </source>
</evidence>
<dbReference type="AlphaFoldDB" id="A0A1B1N7L9"/>
<dbReference type="Pfam" id="PF14530">
    <property type="entry name" value="DUF4439"/>
    <property type="match status" value="1"/>
</dbReference>
<dbReference type="SUPFAM" id="SSF47240">
    <property type="entry name" value="Ferritin-like"/>
    <property type="match status" value="1"/>
</dbReference>
<dbReference type="OrthoDB" id="4868604at2"/>
<dbReference type="Proteomes" id="UP000092482">
    <property type="component" value="Chromosome"/>
</dbReference>
<feature type="domain" description="DUF4439" evidence="2">
    <location>
        <begin position="197"/>
        <end position="320"/>
    </location>
</feature>
<dbReference type="KEGG" id="serj:SGUI_0015"/>